<dbReference type="Gene3D" id="2.120.10.30">
    <property type="entry name" value="TolB, C-terminal domain"/>
    <property type="match status" value="1"/>
</dbReference>
<evidence type="ECO:0000313" key="3">
    <source>
        <dbReference type="Proteomes" id="UP000780875"/>
    </source>
</evidence>
<dbReference type="RefSeq" id="WP_224124576.1">
    <property type="nucleotide sequence ID" value="NZ_JAIQZJ010000012.1"/>
</dbReference>
<dbReference type="InterPro" id="IPR048031">
    <property type="entry name" value="ScyD/ScyE-like"/>
</dbReference>
<organism evidence="2 3">
    <name type="scientific">Nocardioides mangrovi</name>
    <dbReference type="NCBI Taxonomy" id="2874580"/>
    <lineage>
        <taxon>Bacteria</taxon>
        <taxon>Bacillati</taxon>
        <taxon>Actinomycetota</taxon>
        <taxon>Actinomycetes</taxon>
        <taxon>Propionibacteriales</taxon>
        <taxon>Nocardioidaceae</taxon>
        <taxon>Nocardioides</taxon>
    </lineage>
</organism>
<feature type="chain" id="PRO_5045168495" evidence="1">
    <location>
        <begin position="21"/>
        <end position="360"/>
    </location>
</feature>
<sequence>MSVLASATLAGGLIAAPAVAAPPPPTPTTLADGLLSPLSLAISGHGALVTQNFGGTLDLVRPDGTTTNLYASTGGNEVGGVSVRKGRIVFTETSSDPDTGEPADSWVKVLTKSGAHTLAHVRAYENATNPDSVNTYGITDLDADCAAQWPADQFGPVTYTGLPDSHPYATFQTKHTTYVADAGMNAVLAISPWGHIRTVAVLPPVPVTITQDLATGLGAPDCVVGHTYYGEPVPTDVQVGPHGQLYVTTEGGGIGEQVPLGSVYKIDPWHGTTTLVAGGLATPTGLAVNPRGDVYVAELFGGKISKIDRHGTVSTYAEVGLPGAVELSYGKLYATIDVLPPDEGAPAGKVVRFGWGGTKR</sequence>
<keyword evidence="3" id="KW-1185">Reference proteome</keyword>
<dbReference type="Proteomes" id="UP000780875">
    <property type="component" value="Unassembled WGS sequence"/>
</dbReference>
<proteinExistence type="predicted"/>
<keyword evidence="1" id="KW-0732">Signal</keyword>
<name>A0ABS7UHA9_9ACTN</name>
<dbReference type="EMBL" id="JAIQZJ010000012">
    <property type="protein sequence ID" value="MBZ5740219.1"/>
    <property type="molecule type" value="Genomic_DNA"/>
</dbReference>
<dbReference type="InterPro" id="IPR011042">
    <property type="entry name" value="6-blade_b-propeller_TolB-like"/>
</dbReference>
<protein>
    <submittedName>
        <fullName evidence="2">ScyD/ScyE family protein</fullName>
    </submittedName>
</protein>
<gene>
    <name evidence="2" type="ORF">K8U61_18730</name>
</gene>
<feature type="signal peptide" evidence="1">
    <location>
        <begin position="1"/>
        <end position="20"/>
    </location>
</feature>
<accession>A0ABS7UHA9</accession>
<dbReference type="SUPFAM" id="SSF63829">
    <property type="entry name" value="Calcium-dependent phosphotriesterase"/>
    <property type="match status" value="1"/>
</dbReference>
<dbReference type="NCBIfam" id="NF033206">
    <property type="entry name" value="ScyE_fam"/>
    <property type="match status" value="1"/>
</dbReference>
<evidence type="ECO:0000313" key="2">
    <source>
        <dbReference type="EMBL" id="MBZ5740219.1"/>
    </source>
</evidence>
<reference evidence="2 3" key="1">
    <citation type="submission" date="2021-09" db="EMBL/GenBank/DDBJ databases">
        <title>Whole genome sequence of Nocardioides sp. GBK3QG-3.</title>
        <authorList>
            <person name="Tuo L."/>
        </authorList>
    </citation>
    <scope>NUCLEOTIDE SEQUENCE [LARGE SCALE GENOMIC DNA]</scope>
    <source>
        <strain evidence="2 3">GBK3QG-3</strain>
    </source>
</reference>
<evidence type="ECO:0000256" key="1">
    <source>
        <dbReference type="SAM" id="SignalP"/>
    </source>
</evidence>
<comment type="caution">
    <text evidence="2">The sequence shown here is derived from an EMBL/GenBank/DDBJ whole genome shotgun (WGS) entry which is preliminary data.</text>
</comment>